<organism evidence="1 2">
    <name type="scientific">Sphaeramia orbicularis</name>
    <name type="common">orbiculate cardinalfish</name>
    <dbReference type="NCBI Taxonomy" id="375764"/>
    <lineage>
        <taxon>Eukaryota</taxon>
        <taxon>Metazoa</taxon>
        <taxon>Chordata</taxon>
        <taxon>Craniata</taxon>
        <taxon>Vertebrata</taxon>
        <taxon>Euteleostomi</taxon>
        <taxon>Actinopterygii</taxon>
        <taxon>Neopterygii</taxon>
        <taxon>Teleostei</taxon>
        <taxon>Neoteleostei</taxon>
        <taxon>Acanthomorphata</taxon>
        <taxon>Gobiaria</taxon>
        <taxon>Kurtiformes</taxon>
        <taxon>Apogonoidei</taxon>
        <taxon>Apogonidae</taxon>
        <taxon>Apogoninae</taxon>
        <taxon>Sphaeramia</taxon>
    </lineage>
</organism>
<dbReference type="Proteomes" id="UP000472271">
    <property type="component" value="Chromosome 8"/>
</dbReference>
<proteinExistence type="predicted"/>
<reference evidence="1" key="1">
    <citation type="submission" date="2019-06" db="EMBL/GenBank/DDBJ databases">
        <authorList>
            <consortium name="Wellcome Sanger Institute Data Sharing"/>
        </authorList>
    </citation>
    <scope>NUCLEOTIDE SEQUENCE [LARGE SCALE GENOMIC DNA]</scope>
</reference>
<dbReference type="Ensembl" id="ENSSORT00005045841.1">
    <property type="protein sequence ID" value="ENSSORP00005044711.1"/>
    <property type="gene ID" value="ENSSORG00005020571.1"/>
</dbReference>
<protein>
    <submittedName>
        <fullName evidence="1">Uncharacterized protein</fullName>
    </submittedName>
</protein>
<reference evidence="1" key="2">
    <citation type="submission" date="2025-05" db="UniProtKB">
        <authorList>
            <consortium name="Ensembl"/>
        </authorList>
    </citation>
    <scope>IDENTIFICATION</scope>
</reference>
<dbReference type="Ensembl" id="ENSSORT00005045834.1">
    <property type="protein sequence ID" value="ENSSORP00005044709.1"/>
    <property type="gene ID" value="ENSSORG00005020565.1"/>
</dbReference>
<sequence length="67" mass="7752">MESYEEFCLRSLVMLQEEGKFKKSTCEPLYSLKTHSVILFHGRAVLSPLVRKKKAHKTSSLLLSFLH</sequence>
<evidence type="ECO:0000313" key="2">
    <source>
        <dbReference type="Proteomes" id="UP000472271"/>
    </source>
</evidence>
<keyword evidence="2" id="KW-1185">Reference proteome</keyword>
<name>A0A673BUB2_9TELE</name>
<accession>A0A673BUB2</accession>
<evidence type="ECO:0000313" key="1">
    <source>
        <dbReference type="Ensembl" id="ENSSORP00005044709.1"/>
    </source>
</evidence>
<dbReference type="AlphaFoldDB" id="A0A673BUB2"/>